<sequence>MATKQKLIVEVVDARNLLPKDGHGSSTWNETLEFNVGKPSNVFGDMLELEVFHDKNHGPTRRINHLGRLKLSSSQFVRRGEEALIYYPLEKKYMLSFIQGEIGLKIYYQDEVIPPPPLPQPAAAQEEEAKADTRQESPPPQPAEEAAVTAEAQKSDAEAGATTEPNKEQPAEEAKSNEEPPAQAEAEAPAAPTPPPDNAPAPPPQGPSGQNKEDPVTYLNSSKRACSRRR</sequence>
<accession>A0A9Q0W9H3</accession>
<name>A0A9Q0W9H3_SALPP</name>
<reference evidence="3" key="2">
    <citation type="journal article" date="2023" name="Int. J. Mol. Sci.">
        <title>De Novo Assembly and Annotation of 11 Diverse Shrub Willow (Salix) Genomes Reveals Novel Gene Organization in Sex-Linked Regions.</title>
        <authorList>
            <person name="Hyden B."/>
            <person name="Feng K."/>
            <person name="Yates T.B."/>
            <person name="Jawdy S."/>
            <person name="Cereghino C."/>
            <person name="Smart L.B."/>
            <person name="Muchero W."/>
        </authorList>
    </citation>
    <scope>NUCLEOTIDE SEQUENCE</scope>
    <source>
        <tissue evidence="3">Shoot tip</tissue>
    </source>
</reference>
<organism evidence="3 4">
    <name type="scientific">Salix purpurea</name>
    <name type="common">Purple osier willow</name>
    <dbReference type="NCBI Taxonomy" id="77065"/>
    <lineage>
        <taxon>Eukaryota</taxon>
        <taxon>Viridiplantae</taxon>
        <taxon>Streptophyta</taxon>
        <taxon>Embryophyta</taxon>
        <taxon>Tracheophyta</taxon>
        <taxon>Spermatophyta</taxon>
        <taxon>Magnoliopsida</taxon>
        <taxon>eudicotyledons</taxon>
        <taxon>Gunneridae</taxon>
        <taxon>Pentapetalae</taxon>
        <taxon>rosids</taxon>
        <taxon>fabids</taxon>
        <taxon>Malpighiales</taxon>
        <taxon>Salicaceae</taxon>
        <taxon>Saliceae</taxon>
        <taxon>Salix</taxon>
    </lineage>
</organism>
<dbReference type="OrthoDB" id="67700at2759"/>
<dbReference type="SUPFAM" id="SSF49562">
    <property type="entry name" value="C2 domain (Calcium/lipid-binding domain, CaLB)"/>
    <property type="match status" value="1"/>
</dbReference>
<evidence type="ECO:0000259" key="2">
    <source>
        <dbReference type="Pfam" id="PF00168"/>
    </source>
</evidence>
<feature type="compositionally biased region" description="Basic and acidic residues" evidence="1">
    <location>
        <begin position="165"/>
        <end position="178"/>
    </location>
</feature>
<evidence type="ECO:0000313" key="4">
    <source>
        <dbReference type="Proteomes" id="UP001151532"/>
    </source>
</evidence>
<dbReference type="Proteomes" id="UP001151532">
    <property type="component" value="Chromosome 13"/>
</dbReference>
<dbReference type="InterPro" id="IPR000008">
    <property type="entry name" value="C2_dom"/>
</dbReference>
<dbReference type="PANTHER" id="PTHR31425:SF35">
    <property type="entry name" value="MULTIPLE C2 DOMAIN AND TRANSMEMBRANE REGION PROTEIN 16"/>
    <property type="match status" value="1"/>
</dbReference>
<dbReference type="Pfam" id="PF00168">
    <property type="entry name" value="C2"/>
    <property type="match status" value="1"/>
</dbReference>
<feature type="domain" description="C2" evidence="2">
    <location>
        <begin position="27"/>
        <end position="83"/>
    </location>
</feature>
<feature type="region of interest" description="Disordered" evidence="1">
    <location>
        <begin position="116"/>
        <end position="230"/>
    </location>
</feature>
<dbReference type="AlphaFoldDB" id="A0A9Q0W9H3"/>
<feature type="compositionally biased region" description="Low complexity" evidence="1">
    <location>
        <begin position="143"/>
        <end position="152"/>
    </location>
</feature>
<keyword evidence="4" id="KW-1185">Reference proteome</keyword>
<dbReference type="InterPro" id="IPR047259">
    <property type="entry name" value="QUIRKY-like"/>
</dbReference>
<dbReference type="PANTHER" id="PTHR31425">
    <property type="entry name" value="PHOSPHORIBOSYLANTHRANILATE TRANSFERASE ISOFORM 1"/>
    <property type="match status" value="1"/>
</dbReference>
<dbReference type="Gene3D" id="2.60.40.150">
    <property type="entry name" value="C2 domain"/>
    <property type="match status" value="1"/>
</dbReference>
<comment type="caution">
    <text evidence="3">The sequence shown here is derived from an EMBL/GenBank/DDBJ whole genome shotgun (WGS) entry which is preliminary data.</text>
</comment>
<evidence type="ECO:0000313" key="3">
    <source>
        <dbReference type="EMBL" id="KAJ6763067.1"/>
    </source>
</evidence>
<feature type="compositionally biased region" description="Low complexity" evidence="1">
    <location>
        <begin position="179"/>
        <end position="190"/>
    </location>
</feature>
<dbReference type="EMBL" id="JAPFFK010000005">
    <property type="protein sequence ID" value="KAJ6763067.1"/>
    <property type="molecule type" value="Genomic_DNA"/>
</dbReference>
<reference evidence="3" key="1">
    <citation type="submission" date="2022-11" db="EMBL/GenBank/DDBJ databases">
        <authorList>
            <person name="Hyden B.L."/>
            <person name="Feng K."/>
            <person name="Yates T."/>
            <person name="Jawdy S."/>
            <person name="Smart L.B."/>
            <person name="Muchero W."/>
        </authorList>
    </citation>
    <scope>NUCLEOTIDE SEQUENCE</scope>
    <source>
        <tissue evidence="3">Shoot tip</tissue>
    </source>
</reference>
<dbReference type="InterPro" id="IPR035892">
    <property type="entry name" value="C2_domain_sf"/>
</dbReference>
<protein>
    <recommendedName>
        <fullName evidence="2">C2 domain-containing protein</fullName>
    </recommendedName>
</protein>
<proteinExistence type="predicted"/>
<gene>
    <name evidence="3" type="ORF">OIU79_023752</name>
</gene>
<evidence type="ECO:0000256" key="1">
    <source>
        <dbReference type="SAM" id="MobiDB-lite"/>
    </source>
</evidence>
<feature type="compositionally biased region" description="Pro residues" evidence="1">
    <location>
        <begin position="191"/>
        <end position="206"/>
    </location>
</feature>